<name>A0A200I353_9ENTE</name>
<dbReference type="Proteomes" id="UP000196503">
    <property type="component" value="Unassembled WGS sequence"/>
</dbReference>
<gene>
    <name evidence="2" type="ORF">A5869_000368</name>
</gene>
<dbReference type="AlphaFoldDB" id="A0A200I353"/>
<evidence type="ECO:0000256" key="1">
    <source>
        <dbReference type="SAM" id="Phobius"/>
    </source>
</evidence>
<organism evidence="2 3">
    <name type="scientific">Enterococcus cecorum</name>
    <dbReference type="NCBI Taxonomy" id="44008"/>
    <lineage>
        <taxon>Bacteria</taxon>
        <taxon>Bacillati</taxon>
        <taxon>Bacillota</taxon>
        <taxon>Bacilli</taxon>
        <taxon>Lactobacillales</taxon>
        <taxon>Enterococcaceae</taxon>
        <taxon>Enterococcus</taxon>
    </lineage>
</organism>
<accession>A0A200I353</accession>
<evidence type="ECO:0008006" key="4">
    <source>
        <dbReference type="Google" id="ProtNLM"/>
    </source>
</evidence>
<protein>
    <recommendedName>
        <fullName evidence="4">DUF5067 domain-containing protein</fullName>
    </recommendedName>
</protein>
<keyword evidence="1" id="KW-1133">Transmembrane helix</keyword>
<sequence length="168" mass="19592">MKKWIKLSIVIILGLICILRIIMINQNNDVIVEHNIQLNQKIKTADLDFVIRKANTSLTSDNINLTLEMYINQKKALPYNFHQPNFNFFESMYFAIPYFTSTQAVQIYDQHGNKLRSEQLSKQGSQHVIIQSNIAKSQIKKYSTSKQFIFIVPNQGHKLEKYILSLNE</sequence>
<feature type="transmembrane region" description="Helical" evidence="1">
    <location>
        <begin position="7"/>
        <end position="24"/>
    </location>
</feature>
<comment type="caution">
    <text evidence="2">The sequence shown here is derived from an EMBL/GenBank/DDBJ whole genome shotgun (WGS) entry which is preliminary data.</text>
</comment>
<keyword evidence="1" id="KW-0812">Transmembrane</keyword>
<evidence type="ECO:0000313" key="3">
    <source>
        <dbReference type="Proteomes" id="UP000196503"/>
    </source>
</evidence>
<proteinExistence type="predicted"/>
<dbReference type="EMBL" id="NIBL01000001">
    <property type="protein sequence ID" value="OUZ18727.1"/>
    <property type="molecule type" value="Genomic_DNA"/>
</dbReference>
<evidence type="ECO:0000313" key="2">
    <source>
        <dbReference type="EMBL" id="OUZ18727.1"/>
    </source>
</evidence>
<dbReference type="RefSeq" id="WP_087662793.1">
    <property type="nucleotide sequence ID" value="NZ_NIBL01000001.1"/>
</dbReference>
<keyword evidence="1" id="KW-0472">Membrane</keyword>
<reference evidence="2 3" key="1">
    <citation type="submission" date="2017-05" db="EMBL/GenBank/DDBJ databases">
        <title>The Genome Sequence of Enterococcus faecium 2D5_DIV0622.</title>
        <authorList>
            <consortium name="The Broad Institute Genomics Platform"/>
            <consortium name="The Broad Institute Genomic Center for Infectious Diseases"/>
            <person name="Earl A."/>
            <person name="Manson A."/>
            <person name="Schwartman J."/>
            <person name="Gilmore M."/>
            <person name="Abouelleil A."/>
            <person name="Cao P."/>
            <person name="Chapman S."/>
            <person name="Cusick C."/>
            <person name="Shea T."/>
            <person name="Young S."/>
            <person name="Neafsey D."/>
            <person name="Nusbaum C."/>
            <person name="Birren B."/>
        </authorList>
    </citation>
    <scope>NUCLEOTIDE SEQUENCE [LARGE SCALE GENOMIC DNA]</scope>
    <source>
        <strain evidence="2 3">2D5_DIV0622</strain>
    </source>
</reference>